<feature type="transmembrane region" description="Helical" evidence="14">
    <location>
        <begin position="20"/>
        <end position="42"/>
    </location>
</feature>
<keyword evidence="9 12" id="KW-0408">Iron</keyword>
<dbReference type="GO" id="GO:0005506">
    <property type="term" value="F:iron ion binding"/>
    <property type="evidence" value="ECO:0007669"/>
    <property type="project" value="InterPro"/>
</dbReference>
<keyword evidence="10 13" id="KW-0503">Monooxygenase</keyword>
<protein>
    <recommendedName>
        <fullName evidence="16">Cytochrome P450</fullName>
    </recommendedName>
</protein>
<evidence type="ECO:0008006" key="16">
    <source>
        <dbReference type="Google" id="ProtNLM"/>
    </source>
</evidence>
<dbReference type="EMBL" id="CDPU01000052">
    <property type="protein sequence ID" value="CEO55431.1"/>
    <property type="molecule type" value="Genomic_DNA"/>
</dbReference>
<dbReference type="GO" id="GO:0020037">
    <property type="term" value="F:heme binding"/>
    <property type="evidence" value="ECO:0007669"/>
    <property type="project" value="InterPro"/>
</dbReference>
<keyword evidence="6 12" id="KW-0479">Metal-binding</keyword>
<dbReference type="FunFam" id="1.10.630.10:FF:000069">
    <property type="entry name" value="Cytochrome P450, putative (Eurofung)"/>
    <property type="match status" value="1"/>
</dbReference>
<dbReference type="AlphaFoldDB" id="A0A0B7KL55"/>
<dbReference type="PANTHER" id="PTHR24305">
    <property type="entry name" value="CYTOCHROME P450"/>
    <property type="match status" value="1"/>
</dbReference>
<dbReference type="SUPFAM" id="SSF48264">
    <property type="entry name" value="Cytochrome P450"/>
    <property type="match status" value="1"/>
</dbReference>
<dbReference type="PRINTS" id="PR00463">
    <property type="entry name" value="EP450I"/>
</dbReference>
<evidence type="ECO:0000256" key="8">
    <source>
        <dbReference type="ARBA" id="ARBA00023002"/>
    </source>
</evidence>
<organism evidence="15">
    <name type="scientific">Bionectria ochroleuca</name>
    <name type="common">Gliocladium roseum</name>
    <dbReference type="NCBI Taxonomy" id="29856"/>
    <lineage>
        <taxon>Eukaryota</taxon>
        <taxon>Fungi</taxon>
        <taxon>Dikarya</taxon>
        <taxon>Ascomycota</taxon>
        <taxon>Pezizomycotina</taxon>
        <taxon>Sordariomycetes</taxon>
        <taxon>Hypocreomycetidae</taxon>
        <taxon>Hypocreales</taxon>
        <taxon>Bionectriaceae</taxon>
        <taxon>Clonostachys</taxon>
    </lineage>
</organism>
<keyword evidence="5 14" id="KW-0812">Transmembrane</keyword>
<evidence type="ECO:0000256" key="9">
    <source>
        <dbReference type="ARBA" id="ARBA00023004"/>
    </source>
</evidence>
<keyword evidence="4 12" id="KW-0349">Heme</keyword>
<gene>
    <name evidence="15" type="ORF">BN869_000011489_1</name>
</gene>
<evidence type="ECO:0000313" key="15">
    <source>
        <dbReference type="EMBL" id="CEO55431.1"/>
    </source>
</evidence>
<reference evidence="15" key="1">
    <citation type="submission" date="2015-01" db="EMBL/GenBank/DDBJ databases">
        <authorList>
            <person name="Durling Mikael"/>
        </authorList>
    </citation>
    <scope>NUCLEOTIDE SEQUENCE</scope>
</reference>
<name>A0A0B7KL55_BIOOC</name>
<evidence type="ECO:0000256" key="14">
    <source>
        <dbReference type="SAM" id="Phobius"/>
    </source>
</evidence>
<dbReference type="Gene3D" id="1.10.630.10">
    <property type="entry name" value="Cytochrome P450"/>
    <property type="match status" value="1"/>
</dbReference>
<dbReference type="InterPro" id="IPR002401">
    <property type="entry name" value="Cyt_P450_E_grp-I"/>
</dbReference>
<feature type="binding site" description="axial binding residue" evidence="12">
    <location>
        <position position="468"/>
    </location>
    <ligand>
        <name>heme</name>
        <dbReference type="ChEBI" id="CHEBI:30413"/>
    </ligand>
    <ligandPart>
        <name>Fe</name>
        <dbReference type="ChEBI" id="CHEBI:18248"/>
    </ligandPart>
</feature>
<evidence type="ECO:0000256" key="6">
    <source>
        <dbReference type="ARBA" id="ARBA00022723"/>
    </source>
</evidence>
<dbReference type="GO" id="GO:0016020">
    <property type="term" value="C:membrane"/>
    <property type="evidence" value="ECO:0007669"/>
    <property type="project" value="UniProtKB-SubCell"/>
</dbReference>
<proteinExistence type="inferred from homology"/>
<sequence>MAVWYRMIVEPLAGWSWQRIVASLFCVWLAYLVIVGIHRLYFHPLAKFPGPRLASVTQWYEIFYDIFHKGQFTFEIQRMHQKYGPIVRINPEELHIDDPDYYDMIYATGKPYDKMQYFLDRLNMPLSSFATAGSDLHKTRRAAIAPFFSKQRVSAYNYLIQDIVDHLSHRLSAEYTGTGKVLNLAQMWGAMTSDIITDVVFARPMGYINCPDFDSQFTTAVCDMLFTSHIRAHFPIFLTAMNTLPSWLVKILAPAVKPVIEYEEMLELQIKDILDGRNEEAKLSSHKTVFHDILSSNLPPCELTAGRLQNEAMSVVAAGVETTRWALTVGCYHILANIGIEQRLRSELEHAIPDPNRMISVPELEKLPYLTAFIQERKLIQSGLRMAYGLCQRLPRINPRSPWQYADYTIPPGTPVSMDAYHMHNNESVFPECQTFKPERWLNNPVGPNGTTPLGHYMVAFSKGTRMCIGMNMAYSELYIGLATMFRRHRFNLYETDRSDVEFAIDMITPQPKLDSKGARVLVG</sequence>
<dbReference type="GO" id="GO:0004497">
    <property type="term" value="F:monooxygenase activity"/>
    <property type="evidence" value="ECO:0007669"/>
    <property type="project" value="UniProtKB-KW"/>
</dbReference>
<dbReference type="CDD" id="cd11062">
    <property type="entry name" value="CYP58-like"/>
    <property type="match status" value="1"/>
</dbReference>
<evidence type="ECO:0000256" key="5">
    <source>
        <dbReference type="ARBA" id="ARBA00022692"/>
    </source>
</evidence>
<evidence type="ECO:0000256" key="11">
    <source>
        <dbReference type="ARBA" id="ARBA00023136"/>
    </source>
</evidence>
<evidence type="ECO:0000256" key="3">
    <source>
        <dbReference type="ARBA" id="ARBA00010617"/>
    </source>
</evidence>
<evidence type="ECO:0000256" key="1">
    <source>
        <dbReference type="ARBA" id="ARBA00001971"/>
    </source>
</evidence>
<comment type="similarity">
    <text evidence="3 13">Belongs to the cytochrome P450 family.</text>
</comment>
<comment type="cofactor">
    <cofactor evidence="1 12">
        <name>heme</name>
        <dbReference type="ChEBI" id="CHEBI:30413"/>
    </cofactor>
</comment>
<comment type="subcellular location">
    <subcellularLocation>
        <location evidence="2">Membrane</location>
        <topology evidence="2">Single-pass membrane protein</topology>
    </subcellularLocation>
</comment>
<evidence type="ECO:0000256" key="4">
    <source>
        <dbReference type="ARBA" id="ARBA00022617"/>
    </source>
</evidence>
<dbReference type="InterPro" id="IPR017972">
    <property type="entry name" value="Cyt_P450_CS"/>
</dbReference>
<dbReference type="PANTHER" id="PTHR24305:SF157">
    <property type="entry name" value="N-ACETYLTRYPTOPHAN 6-HYDROXYLASE IVOC-RELATED"/>
    <property type="match status" value="1"/>
</dbReference>
<dbReference type="InterPro" id="IPR050121">
    <property type="entry name" value="Cytochrome_P450_monoxygenase"/>
</dbReference>
<keyword evidence="7 14" id="KW-1133">Transmembrane helix</keyword>
<dbReference type="InterPro" id="IPR036396">
    <property type="entry name" value="Cyt_P450_sf"/>
</dbReference>
<dbReference type="InterPro" id="IPR001128">
    <property type="entry name" value="Cyt_P450"/>
</dbReference>
<keyword evidence="11 14" id="KW-0472">Membrane</keyword>
<dbReference type="Pfam" id="PF00067">
    <property type="entry name" value="p450"/>
    <property type="match status" value="1"/>
</dbReference>
<evidence type="ECO:0000256" key="10">
    <source>
        <dbReference type="ARBA" id="ARBA00023033"/>
    </source>
</evidence>
<evidence type="ECO:0000256" key="12">
    <source>
        <dbReference type="PIRSR" id="PIRSR602401-1"/>
    </source>
</evidence>
<evidence type="ECO:0000256" key="2">
    <source>
        <dbReference type="ARBA" id="ARBA00004167"/>
    </source>
</evidence>
<keyword evidence="8 13" id="KW-0560">Oxidoreductase</keyword>
<dbReference type="GO" id="GO:0016705">
    <property type="term" value="F:oxidoreductase activity, acting on paired donors, with incorporation or reduction of molecular oxygen"/>
    <property type="evidence" value="ECO:0007669"/>
    <property type="project" value="InterPro"/>
</dbReference>
<dbReference type="PROSITE" id="PS00086">
    <property type="entry name" value="CYTOCHROME_P450"/>
    <property type="match status" value="1"/>
</dbReference>
<evidence type="ECO:0000256" key="7">
    <source>
        <dbReference type="ARBA" id="ARBA00022989"/>
    </source>
</evidence>
<evidence type="ECO:0000256" key="13">
    <source>
        <dbReference type="RuleBase" id="RU000461"/>
    </source>
</evidence>
<accession>A0A0B7KL55</accession>